<dbReference type="PATRIC" id="fig|1110502.3.peg.5012"/>
<evidence type="ECO:0000259" key="3">
    <source>
        <dbReference type="SMART" id="SM01007"/>
    </source>
</evidence>
<dbReference type="InterPro" id="IPR036291">
    <property type="entry name" value="NAD(P)-bd_dom_sf"/>
</dbReference>
<keyword evidence="2" id="KW-0560">Oxidoreductase</keyword>
<organism evidence="4 5">
    <name type="scientific">Tistrella mobilis (strain KA081020-065)</name>
    <dbReference type="NCBI Taxonomy" id="1110502"/>
    <lineage>
        <taxon>Bacteria</taxon>
        <taxon>Pseudomonadati</taxon>
        <taxon>Pseudomonadota</taxon>
        <taxon>Alphaproteobacteria</taxon>
        <taxon>Geminicoccales</taxon>
        <taxon>Geminicoccaceae</taxon>
        <taxon>Tistrella</taxon>
    </lineage>
</organism>
<dbReference type="Pfam" id="PF00596">
    <property type="entry name" value="Aldolase_II"/>
    <property type="match status" value="1"/>
</dbReference>
<dbReference type="AlphaFoldDB" id="I3TVH1"/>
<dbReference type="InterPro" id="IPR036409">
    <property type="entry name" value="Aldolase_II/adducin_N_sf"/>
</dbReference>
<dbReference type="Gene3D" id="3.40.225.10">
    <property type="entry name" value="Class II aldolase/adducin N-terminal domain"/>
    <property type="match status" value="1"/>
</dbReference>
<dbReference type="RefSeq" id="WP_014747748.1">
    <property type="nucleotide sequence ID" value="NC_017958.1"/>
</dbReference>
<dbReference type="PANTHER" id="PTHR43669:SF3">
    <property type="entry name" value="ALCOHOL DEHYDROGENASE, PUTATIVE (AFU_ORTHOLOGUE AFUA_3G03445)-RELATED"/>
    <property type="match status" value="1"/>
</dbReference>
<geneLocation type="plasmid" evidence="4 5">
    <name>pTM3</name>
</geneLocation>
<evidence type="ECO:0000313" key="4">
    <source>
        <dbReference type="EMBL" id="AFK56759.1"/>
    </source>
</evidence>
<evidence type="ECO:0000256" key="1">
    <source>
        <dbReference type="ARBA" id="ARBA00006484"/>
    </source>
</evidence>
<protein>
    <submittedName>
        <fullName evidence="4">Oxidoreductase yuxG</fullName>
    </submittedName>
</protein>
<dbReference type="InterPro" id="IPR001303">
    <property type="entry name" value="Aldolase_II/adducin_N"/>
</dbReference>
<keyword evidence="5" id="KW-1185">Reference proteome</keyword>
<feature type="domain" description="Class II aldolase/adducin N-terminal" evidence="3">
    <location>
        <begin position="28"/>
        <end position="227"/>
    </location>
</feature>
<dbReference type="Proteomes" id="UP000005258">
    <property type="component" value="Plasmid pTM3"/>
</dbReference>
<dbReference type="PRINTS" id="PR00081">
    <property type="entry name" value="GDHRDH"/>
</dbReference>
<reference evidence="4 5" key="1">
    <citation type="journal article" date="2012" name="J. Am. Chem. Soc.">
        <title>Bacterial biosynthesis and maturation of the didemnin anti-cancer agents.</title>
        <authorList>
            <person name="Xu Y."/>
            <person name="Kersten R.D."/>
            <person name="Nam S.J."/>
            <person name="Lu L."/>
            <person name="Al-Suwailem A.M."/>
            <person name="Zheng H."/>
            <person name="Fenical W."/>
            <person name="Dorrestein P.C."/>
            <person name="Moore B.S."/>
            <person name="Qian P.Y."/>
        </authorList>
    </citation>
    <scope>NUCLEOTIDE SEQUENCE [LARGE SCALE GENOMIC DNA]</scope>
    <source>
        <strain evidence="4 5">KA081020-065</strain>
    </source>
</reference>
<dbReference type="SMART" id="SM01007">
    <property type="entry name" value="Aldolase_II"/>
    <property type="match status" value="1"/>
</dbReference>
<dbReference type="InterPro" id="IPR002347">
    <property type="entry name" value="SDR_fam"/>
</dbReference>
<dbReference type="NCBIfam" id="NF006192">
    <property type="entry name" value="PRK08324.1-6"/>
    <property type="match status" value="1"/>
</dbReference>
<gene>
    <name evidence="4" type="primary">yuxG</name>
    <name evidence="4" type="ordered locus">TMO_c0149</name>
</gene>
<dbReference type="HOGENOM" id="CLU_024866_0_0_5"/>
<sequence>MQNRWSDADAAAMVARYVDQGVNEDLALRVYTTRLLGSDPRLVLHGGGNTSVKTRMTDILGDPLDVLCVKGSGWDMGVIEPAGLPAVRLEPLRQLERLEALTDEEMVNVQRLNLLDSTAPNPSVETLLHAFLPQKFIDHTHANAVLSLTDQPDGEAIVRELYGDRVAYIPYIMPGFLLARTAARIVRETPGVKGMVLLKHGIFSFDDDGRTAYELMIDFVSMAEERLTRGRRTLVQAAVPAGLAPVAAVAPVLRGLTALADPAAEGGRRPFVLEHRAGPAVMDFVNAADLDRIANSGVATPDHVIRTKPAPLILPAPRADDLAGFRAAAEAALGRYVEAYHAYFARNNERLGGIKTELDPMPRIVAVKGLGIFALGKSSKEARIAADVYEAAIEVITGAEGIGRFESISEADLFDVEYWSLEQAKLGKGGEKPLQRRIVAVTGGAGGIGAATARAFATAGAEVAVLDLNPEAAAGVARPLGGIGIACDVTDPASVTAAIEAVVTRFGGLDILVSNAGAAWQGRIGEVDEAVLRQSFELNFYGHQRVAQAAVKVMKAQGFGGQLLFNASKQAVNPGPDFGPYGLPKAATLFLSRQYALDHGRDGIRANAVNADRVRSGLLTDEMVAARSKARGLSEADYMGGNLLGREVTAADVAQAFVDLALAQKTTGSVTTVDGGNIAAALR</sequence>
<dbReference type="PANTHER" id="PTHR43669">
    <property type="entry name" value="5-KETO-D-GLUCONATE 5-REDUCTASE"/>
    <property type="match status" value="1"/>
</dbReference>
<dbReference type="GO" id="GO:0016491">
    <property type="term" value="F:oxidoreductase activity"/>
    <property type="evidence" value="ECO:0007669"/>
    <property type="project" value="UniProtKB-KW"/>
</dbReference>
<evidence type="ECO:0000256" key="2">
    <source>
        <dbReference type="ARBA" id="ARBA00023002"/>
    </source>
</evidence>
<proteinExistence type="inferred from homology"/>
<name>I3TVH1_TISMK</name>
<dbReference type="SUPFAM" id="SSF51735">
    <property type="entry name" value="NAD(P)-binding Rossmann-fold domains"/>
    <property type="match status" value="1"/>
</dbReference>
<evidence type="ECO:0000313" key="5">
    <source>
        <dbReference type="Proteomes" id="UP000005258"/>
    </source>
</evidence>
<dbReference type="Gene3D" id="3.40.50.720">
    <property type="entry name" value="NAD(P)-binding Rossmann-like Domain"/>
    <property type="match status" value="1"/>
</dbReference>
<dbReference type="EMBL" id="CP003239">
    <property type="protein sequence ID" value="AFK56759.1"/>
    <property type="molecule type" value="Genomic_DNA"/>
</dbReference>
<dbReference type="Pfam" id="PF13561">
    <property type="entry name" value="adh_short_C2"/>
    <property type="match status" value="1"/>
</dbReference>
<accession>I3TVH1</accession>
<comment type="similarity">
    <text evidence="1">Belongs to the short-chain dehydrogenases/reductases (SDR) family.</text>
</comment>
<dbReference type="SUPFAM" id="SSF53639">
    <property type="entry name" value="AraD/HMP-PK domain-like"/>
    <property type="match status" value="1"/>
</dbReference>
<keyword evidence="4" id="KW-0614">Plasmid</keyword>
<dbReference type="KEGG" id="tmo:TMO_c0149"/>